<sequence length="74" mass="8656">MHEESIDHHLRQALSHLEIALNQSIHAVLENQDAKKEVAPKWESFLGQFMHLLREKGKKSRTNPLSWISFAKLR</sequence>
<organism evidence="1 2">
    <name type="scientific">Cohnella pontilimi</name>
    <dbReference type="NCBI Taxonomy" id="2564100"/>
    <lineage>
        <taxon>Bacteria</taxon>
        <taxon>Bacillati</taxon>
        <taxon>Bacillota</taxon>
        <taxon>Bacilli</taxon>
        <taxon>Bacillales</taxon>
        <taxon>Paenibacillaceae</taxon>
        <taxon>Cohnella</taxon>
    </lineage>
</organism>
<evidence type="ECO:0000313" key="1">
    <source>
        <dbReference type="EMBL" id="TJY44148.1"/>
    </source>
</evidence>
<dbReference type="AlphaFoldDB" id="A0A4U0FGW2"/>
<keyword evidence="2" id="KW-1185">Reference proteome</keyword>
<evidence type="ECO:0000313" key="2">
    <source>
        <dbReference type="Proteomes" id="UP000309673"/>
    </source>
</evidence>
<reference evidence="1 2" key="1">
    <citation type="submission" date="2019-04" db="EMBL/GenBank/DDBJ databases">
        <title>Cohnella sp. nov., isolated from soil.</title>
        <authorList>
            <person name="Kim W."/>
        </authorList>
    </citation>
    <scope>NUCLEOTIDE SEQUENCE [LARGE SCALE GENOMIC DNA]</scope>
    <source>
        <strain evidence="1 2">CAU 1483</strain>
    </source>
</reference>
<protein>
    <submittedName>
        <fullName evidence="1">Uncharacterized protein</fullName>
    </submittedName>
</protein>
<proteinExistence type="predicted"/>
<dbReference type="Proteomes" id="UP000309673">
    <property type="component" value="Unassembled WGS sequence"/>
</dbReference>
<accession>A0A4U0FGW2</accession>
<dbReference type="OrthoDB" id="2905737at2"/>
<dbReference type="EMBL" id="SUPK01000001">
    <property type="protein sequence ID" value="TJY44148.1"/>
    <property type="molecule type" value="Genomic_DNA"/>
</dbReference>
<name>A0A4U0FGW2_9BACL</name>
<comment type="caution">
    <text evidence="1">The sequence shown here is derived from an EMBL/GenBank/DDBJ whole genome shotgun (WGS) entry which is preliminary data.</text>
</comment>
<gene>
    <name evidence="1" type="ORF">E5161_01765</name>
</gene>